<evidence type="ECO:0000256" key="3">
    <source>
        <dbReference type="ARBA" id="ARBA00023002"/>
    </source>
</evidence>
<dbReference type="GO" id="GO:0042744">
    <property type="term" value="P:hydrogen peroxide catabolic process"/>
    <property type="evidence" value="ECO:0007669"/>
    <property type="project" value="TreeGrafter"/>
</dbReference>
<dbReference type="GO" id="GO:0006979">
    <property type="term" value="P:response to oxidative stress"/>
    <property type="evidence" value="ECO:0007669"/>
    <property type="project" value="TreeGrafter"/>
</dbReference>
<feature type="signal peptide" evidence="8">
    <location>
        <begin position="1"/>
        <end position="16"/>
    </location>
</feature>
<dbReference type="Pfam" id="PF00578">
    <property type="entry name" value="AhpC-TSA"/>
    <property type="match status" value="1"/>
</dbReference>
<dbReference type="Pfam" id="PF10417">
    <property type="entry name" value="1-cysPrx_C"/>
    <property type="match status" value="1"/>
</dbReference>
<evidence type="ECO:0000256" key="2">
    <source>
        <dbReference type="ARBA" id="ARBA00022490"/>
    </source>
</evidence>
<evidence type="ECO:0000256" key="6">
    <source>
        <dbReference type="PIRNR" id="PIRNR000239"/>
    </source>
</evidence>
<name>A0A8J5XS90_DIALT</name>
<dbReference type="InterPro" id="IPR000866">
    <property type="entry name" value="AhpC/TSA"/>
</dbReference>
<evidence type="ECO:0000313" key="10">
    <source>
        <dbReference type="EMBL" id="KAG8469574.1"/>
    </source>
</evidence>
<keyword evidence="6" id="KW-0575">Peroxidase</keyword>
<organism evidence="10 11">
    <name type="scientific">Diacronema lutheri</name>
    <name type="common">Unicellular marine alga</name>
    <name type="synonym">Monochrysis lutheri</name>
    <dbReference type="NCBI Taxonomy" id="2081491"/>
    <lineage>
        <taxon>Eukaryota</taxon>
        <taxon>Haptista</taxon>
        <taxon>Haptophyta</taxon>
        <taxon>Pavlovophyceae</taxon>
        <taxon>Pavlovales</taxon>
        <taxon>Pavlovaceae</taxon>
        <taxon>Diacronema</taxon>
    </lineage>
</organism>
<feature type="chain" id="PRO_5035249765" description="Thioredoxin domain-containing protein" evidence="8">
    <location>
        <begin position="17"/>
        <end position="224"/>
    </location>
</feature>
<dbReference type="CDD" id="cd03015">
    <property type="entry name" value="PRX_Typ2cys"/>
    <property type="match status" value="1"/>
</dbReference>
<dbReference type="InterPro" id="IPR024706">
    <property type="entry name" value="Peroxiredoxin_AhpC-typ"/>
</dbReference>
<accession>A0A8J5XS90</accession>
<keyword evidence="11" id="KW-1185">Reference proteome</keyword>
<feature type="active site" description="Cysteine sulfenic acid (-SOH) intermediate; for peroxidase activity" evidence="7">
    <location>
        <position position="66"/>
    </location>
</feature>
<dbReference type="GO" id="GO:0008379">
    <property type="term" value="F:thioredoxin peroxidase activity"/>
    <property type="evidence" value="ECO:0007669"/>
    <property type="project" value="TreeGrafter"/>
</dbReference>
<evidence type="ECO:0000313" key="11">
    <source>
        <dbReference type="Proteomes" id="UP000751190"/>
    </source>
</evidence>
<dbReference type="GO" id="GO:0033554">
    <property type="term" value="P:cellular response to stress"/>
    <property type="evidence" value="ECO:0007669"/>
    <property type="project" value="TreeGrafter"/>
</dbReference>
<dbReference type="InterPro" id="IPR050217">
    <property type="entry name" value="Peroxiredoxin"/>
</dbReference>
<dbReference type="InterPro" id="IPR013766">
    <property type="entry name" value="Thioredoxin_domain"/>
</dbReference>
<dbReference type="AlphaFoldDB" id="A0A8J5XS90"/>
<dbReference type="OMA" id="QHLYGDD"/>
<keyword evidence="4" id="KW-1015">Disulfide bond</keyword>
<comment type="subcellular location">
    <subcellularLocation>
        <location evidence="1">Cytoplasm</location>
    </subcellularLocation>
</comment>
<comment type="function">
    <text evidence="6">Thiol-specific peroxidase that catalyzes the reduction of hydrogen peroxide and organic hydroperoxides to water and alcohols, respectively.</text>
</comment>
<evidence type="ECO:0000256" key="8">
    <source>
        <dbReference type="SAM" id="SignalP"/>
    </source>
</evidence>
<keyword evidence="3 6" id="KW-0560">Oxidoreductase</keyword>
<evidence type="ECO:0000256" key="4">
    <source>
        <dbReference type="ARBA" id="ARBA00023157"/>
    </source>
</evidence>
<dbReference type="GO" id="GO:0045454">
    <property type="term" value="P:cell redox homeostasis"/>
    <property type="evidence" value="ECO:0007669"/>
    <property type="project" value="TreeGrafter"/>
</dbReference>
<sequence>MRASALLVCLAPLGAAGLLGPRDVAPDFSATAVVGDKFETVSLKQYLDAGKWTVLFFYPFDFTFVCPTEIMSFSSKAQEFAKKGVQVVGVSCDSHHVHLAWTRTAREDGGLGNQVAFPLVADITKEISRAYGVLTMDPSVGYFGAPLRAVFVIDPKGIIRSVTVNDEQVGRSIDEVMRVVDGFQYAEAHAGEGCPADWQPGAKTIKASADASKEYFREWAKSQA</sequence>
<keyword evidence="8" id="KW-0732">Signal</keyword>
<gene>
    <name evidence="10" type="ORF">KFE25_006029</name>
</gene>
<dbReference type="Proteomes" id="UP000751190">
    <property type="component" value="Unassembled WGS sequence"/>
</dbReference>
<dbReference type="PIRSF" id="PIRSF000239">
    <property type="entry name" value="AHPC"/>
    <property type="match status" value="1"/>
</dbReference>
<keyword evidence="2" id="KW-0963">Cytoplasm</keyword>
<dbReference type="InterPro" id="IPR019479">
    <property type="entry name" value="Peroxiredoxin_C"/>
</dbReference>
<protein>
    <recommendedName>
        <fullName evidence="9">Thioredoxin domain-containing protein</fullName>
    </recommendedName>
</protein>
<dbReference type="Gene3D" id="3.40.30.10">
    <property type="entry name" value="Glutaredoxin"/>
    <property type="match status" value="1"/>
</dbReference>
<evidence type="ECO:0000256" key="7">
    <source>
        <dbReference type="PIRSR" id="PIRSR000239-1"/>
    </source>
</evidence>
<keyword evidence="5 6" id="KW-0676">Redox-active center</keyword>
<evidence type="ECO:0000256" key="1">
    <source>
        <dbReference type="ARBA" id="ARBA00004496"/>
    </source>
</evidence>
<evidence type="ECO:0000256" key="5">
    <source>
        <dbReference type="ARBA" id="ARBA00023284"/>
    </source>
</evidence>
<dbReference type="PANTHER" id="PTHR10681">
    <property type="entry name" value="THIOREDOXIN PEROXIDASE"/>
    <property type="match status" value="1"/>
</dbReference>
<dbReference type="PANTHER" id="PTHR10681:SF176">
    <property type="entry name" value="THIOREDOXIN DOMAIN-CONTAINING PROTEIN"/>
    <property type="match status" value="1"/>
</dbReference>
<reference evidence="10" key="1">
    <citation type="submission" date="2021-05" db="EMBL/GenBank/DDBJ databases">
        <title>The genome of the haptophyte Pavlova lutheri (Diacronema luteri, Pavlovales) - a model for lipid biosynthesis in eukaryotic algae.</title>
        <authorList>
            <person name="Hulatt C.J."/>
            <person name="Posewitz M.C."/>
        </authorList>
    </citation>
    <scope>NUCLEOTIDE SEQUENCE</scope>
    <source>
        <strain evidence="10">NIVA-4/92</strain>
    </source>
</reference>
<dbReference type="PROSITE" id="PS51352">
    <property type="entry name" value="THIOREDOXIN_2"/>
    <property type="match status" value="1"/>
</dbReference>
<comment type="caution">
    <text evidence="10">The sequence shown here is derived from an EMBL/GenBank/DDBJ whole genome shotgun (WGS) entry which is preliminary data.</text>
</comment>
<dbReference type="GO" id="GO:0005829">
    <property type="term" value="C:cytosol"/>
    <property type="evidence" value="ECO:0007669"/>
    <property type="project" value="TreeGrafter"/>
</dbReference>
<dbReference type="FunFam" id="3.40.30.10:FF:000002">
    <property type="entry name" value="Alkyl hydroperoxide reductase C"/>
    <property type="match status" value="1"/>
</dbReference>
<keyword evidence="6" id="KW-0049">Antioxidant</keyword>
<dbReference type="EMBL" id="JAGTXO010000002">
    <property type="protein sequence ID" value="KAG8469574.1"/>
    <property type="molecule type" value="Genomic_DNA"/>
</dbReference>
<comment type="similarity">
    <text evidence="6">Belongs to the peroxiredoxin family.</text>
</comment>
<dbReference type="InterPro" id="IPR036249">
    <property type="entry name" value="Thioredoxin-like_sf"/>
</dbReference>
<evidence type="ECO:0000259" key="9">
    <source>
        <dbReference type="PROSITE" id="PS51352"/>
    </source>
</evidence>
<dbReference type="SUPFAM" id="SSF52833">
    <property type="entry name" value="Thioredoxin-like"/>
    <property type="match status" value="1"/>
</dbReference>
<proteinExistence type="inferred from homology"/>
<feature type="domain" description="Thioredoxin" evidence="9">
    <location>
        <begin position="19"/>
        <end position="185"/>
    </location>
</feature>
<dbReference type="OrthoDB" id="185659at2759"/>